<evidence type="ECO:0000313" key="3">
    <source>
        <dbReference type="EMBL" id="OQA52348.1"/>
    </source>
</evidence>
<proteinExistence type="inferred from homology"/>
<gene>
    <name evidence="3" type="ORF">BWY43_00545</name>
</gene>
<dbReference type="EMBL" id="MWBO01000034">
    <property type="protein sequence ID" value="OQA52348.1"/>
    <property type="molecule type" value="Genomic_DNA"/>
</dbReference>
<dbReference type="GO" id="GO:0009294">
    <property type="term" value="P:DNA-mediated transformation"/>
    <property type="evidence" value="ECO:0007669"/>
    <property type="project" value="InterPro"/>
</dbReference>
<dbReference type="InterPro" id="IPR003488">
    <property type="entry name" value="DprA"/>
</dbReference>
<dbReference type="Pfam" id="PF02481">
    <property type="entry name" value="DNA_processg_A"/>
    <property type="match status" value="1"/>
</dbReference>
<dbReference type="AlphaFoldDB" id="A0A1V5SCX4"/>
<comment type="caution">
    <text evidence="3">The sequence shown here is derived from an EMBL/GenBank/DDBJ whole genome shotgun (WGS) entry which is preliminary data.</text>
</comment>
<dbReference type="SUPFAM" id="SSF102405">
    <property type="entry name" value="MCP/YpsA-like"/>
    <property type="match status" value="1"/>
</dbReference>
<dbReference type="PANTHER" id="PTHR43022:SF1">
    <property type="entry name" value="PROTEIN SMF"/>
    <property type="match status" value="1"/>
</dbReference>
<comment type="similarity">
    <text evidence="1">Belongs to the DprA/Smf family.</text>
</comment>
<dbReference type="InterPro" id="IPR057666">
    <property type="entry name" value="DrpA_SLOG"/>
</dbReference>
<protein>
    <recommendedName>
        <fullName evidence="2">Smf/DprA SLOG domain-containing protein</fullName>
    </recommendedName>
</protein>
<dbReference type="PANTHER" id="PTHR43022">
    <property type="entry name" value="PROTEIN SMF"/>
    <property type="match status" value="1"/>
</dbReference>
<sequence length="208" mass="22002">MAFGIDSVAHRACLESGGKTIAVLGTAIDEVYPRTNSSLAQEILSTGGAIISEYPPGRPGSKYNFALRNRIIAGLSDSTLVMEASSNSGSLITSDLAAQYGRNVYALPGNVDSLLSRGTNALIKEGAFALCDLSDVGLILKEVKKVYGEGDQLGELICETLASCPMALDKICEKTDEFEASEIAIKLSQMELDGVVSIDITGKYILSR</sequence>
<evidence type="ECO:0000259" key="2">
    <source>
        <dbReference type="Pfam" id="PF02481"/>
    </source>
</evidence>
<evidence type="ECO:0000256" key="1">
    <source>
        <dbReference type="ARBA" id="ARBA00006525"/>
    </source>
</evidence>
<accession>A0A1V5SCX4</accession>
<organism evidence="3">
    <name type="scientific">candidate division WS2 bacterium ADurb.Bin280</name>
    <dbReference type="NCBI Taxonomy" id="1852829"/>
    <lineage>
        <taxon>Bacteria</taxon>
        <taxon>candidate division WS2</taxon>
    </lineage>
</organism>
<dbReference type="Proteomes" id="UP000485367">
    <property type="component" value="Unassembled WGS sequence"/>
</dbReference>
<dbReference type="Gene3D" id="3.40.50.450">
    <property type="match status" value="1"/>
</dbReference>
<feature type="domain" description="Smf/DprA SLOG" evidence="2">
    <location>
        <begin position="1"/>
        <end position="136"/>
    </location>
</feature>
<name>A0A1V5SCX4_9BACT</name>
<reference evidence="3" key="1">
    <citation type="submission" date="2017-02" db="EMBL/GenBank/DDBJ databases">
        <title>Delving into the versatile metabolic prowess of the omnipresent phylum Bacteroidetes.</title>
        <authorList>
            <person name="Nobu M.K."/>
            <person name="Mei R."/>
            <person name="Narihiro T."/>
            <person name="Kuroda K."/>
            <person name="Liu W.-T."/>
        </authorList>
    </citation>
    <scope>NUCLEOTIDE SEQUENCE</scope>
    <source>
        <strain evidence="3">ADurb.Bin280</strain>
    </source>
</reference>